<evidence type="ECO:0000256" key="1">
    <source>
        <dbReference type="SAM" id="MobiDB-lite"/>
    </source>
</evidence>
<accession>A0A4S8RAH1</accession>
<feature type="region of interest" description="Disordered" evidence="1">
    <location>
        <begin position="103"/>
        <end position="292"/>
    </location>
</feature>
<feature type="compositionally biased region" description="Basic and acidic residues" evidence="1">
    <location>
        <begin position="256"/>
        <end position="272"/>
    </location>
</feature>
<proteinExistence type="predicted"/>
<dbReference type="InterPro" id="IPR039207">
    <property type="entry name" value="MMTAG2-like"/>
</dbReference>
<evidence type="ECO:0000313" key="4">
    <source>
        <dbReference type="Proteomes" id="UP000308671"/>
    </source>
</evidence>
<feature type="compositionally biased region" description="Basic residues" evidence="1">
    <location>
        <begin position="219"/>
        <end position="255"/>
    </location>
</feature>
<dbReference type="PANTHER" id="PTHR14580:SF0">
    <property type="entry name" value="MULTIPLE MYELOMA TUMOR-ASSOCIATED PROTEIN 2"/>
    <property type="match status" value="1"/>
</dbReference>
<organism evidence="3 4">
    <name type="scientific">Botrytis galanthina</name>
    <dbReference type="NCBI Taxonomy" id="278940"/>
    <lineage>
        <taxon>Eukaryota</taxon>
        <taxon>Fungi</taxon>
        <taxon>Dikarya</taxon>
        <taxon>Ascomycota</taxon>
        <taxon>Pezizomycotina</taxon>
        <taxon>Leotiomycetes</taxon>
        <taxon>Helotiales</taxon>
        <taxon>Sclerotiniaceae</taxon>
        <taxon>Botrytis</taxon>
    </lineage>
</organism>
<feature type="compositionally biased region" description="Basic and acidic residues" evidence="1">
    <location>
        <begin position="112"/>
        <end position="122"/>
    </location>
</feature>
<reference evidence="3 4" key="1">
    <citation type="submission" date="2017-12" db="EMBL/GenBank/DDBJ databases">
        <title>Comparative genomics of Botrytis spp.</title>
        <authorList>
            <person name="Valero-Jimenez C.A."/>
            <person name="Tapia P."/>
            <person name="Veloso J."/>
            <person name="Silva-Moreno E."/>
            <person name="Staats M."/>
            <person name="Valdes J.H."/>
            <person name="Van Kan J.A.L."/>
        </authorList>
    </citation>
    <scope>NUCLEOTIDE SEQUENCE [LARGE SCALE GENOMIC DNA]</scope>
    <source>
        <strain evidence="3 4">MUCL435</strain>
    </source>
</reference>
<comment type="caution">
    <text evidence="3">The sequence shown here is derived from an EMBL/GenBank/DDBJ whole genome shotgun (WGS) entry which is preliminary data.</text>
</comment>
<protein>
    <recommendedName>
        <fullName evidence="2">Multiple myeloma tumor-associated protein 2-like N-terminal domain-containing protein</fullName>
    </recommendedName>
</protein>
<keyword evidence="4" id="KW-1185">Reference proteome</keyword>
<feature type="domain" description="Multiple myeloma tumor-associated protein 2-like N-terminal" evidence="2">
    <location>
        <begin position="11"/>
        <end position="94"/>
    </location>
</feature>
<dbReference type="Pfam" id="PF10159">
    <property type="entry name" value="MMtag"/>
    <property type="match status" value="1"/>
</dbReference>
<feature type="compositionally biased region" description="Basic and acidic residues" evidence="1">
    <location>
        <begin position="165"/>
        <end position="187"/>
    </location>
</feature>
<dbReference type="AlphaFoldDB" id="A0A4S8RAH1"/>
<evidence type="ECO:0000259" key="2">
    <source>
        <dbReference type="Pfam" id="PF10159"/>
    </source>
</evidence>
<dbReference type="OrthoDB" id="5390672at2759"/>
<gene>
    <name evidence="3" type="ORF">BGAL_0051g00020</name>
</gene>
<dbReference type="PANTHER" id="PTHR14580">
    <property type="entry name" value="MULTIPLE MYELOMA TUMOR-ASSOCIATED PROTEIN 2 FAMILY MEMBER"/>
    <property type="match status" value="1"/>
</dbReference>
<dbReference type="InterPro" id="IPR019315">
    <property type="entry name" value="MMTA2_N"/>
</dbReference>
<feature type="compositionally biased region" description="Basic and acidic residues" evidence="1">
    <location>
        <begin position="281"/>
        <end position="292"/>
    </location>
</feature>
<sequence>MDLLSTIRKSGSRGGVNFSWDEVQSSQHRENYLGHSLMAPVGRWQKGKDLNWYAKGDAETTGNETAEEKHARERKEEIRKIKEAEEDAIARALGLPVAQRGEATGANNVEVGELKRVIKESEEGTDDAEGMGKGTGFGDYVGNTDGQEMLQIKPEPSEQRGGLLRNDRNNERVNRSGGDREGRSKEKDRRRHRSRSRDYERERNRRKHRHRSRSGEREHHRRRHDASPRRRARSRSPAARPRRYRSRSPDRRHRSRREDEGSRHNNPRDRVPRRSRSPDIGGREERMPEKRR</sequence>
<dbReference type="Proteomes" id="UP000308671">
    <property type="component" value="Unassembled WGS sequence"/>
</dbReference>
<dbReference type="EMBL" id="PQXL01000051">
    <property type="protein sequence ID" value="THV53405.1"/>
    <property type="molecule type" value="Genomic_DNA"/>
</dbReference>
<name>A0A4S8RAH1_9HELO</name>
<evidence type="ECO:0000313" key="3">
    <source>
        <dbReference type="EMBL" id="THV53405.1"/>
    </source>
</evidence>